<dbReference type="GO" id="GO:0016791">
    <property type="term" value="F:phosphatase activity"/>
    <property type="evidence" value="ECO:0007669"/>
    <property type="project" value="TreeGrafter"/>
</dbReference>
<dbReference type="Pfam" id="PF00672">
    <property type="entry name" value="HAMP"/>
    <property type="match status" value="1"/>
</dbReference>
<protein>
    <submittedName>
        <fullName evidence="5">HAMP domain-containing protein</fullName>
    </submittedName>
</protein>
<evidence type="ECO:0000313" key="6">
    <source>
        <dbReference type="Proteomes" id="UP000297693"/>
    </source>
</evidence>
<dbReference type="Pfam" id="PF07228">
    <property type="entry name" value="SpoIIE"/>
    <property type="match status" value="1"/>
</dbReference>
<dbReference type="EMBL" id="RQGD01000045">
    <property type="protein sequence ID" value="TGL56700.1"/>
    <property type="molecule type" value="Genomic_DNA"/>
</dbReference>
<evidence type="ECO:0000313" key="5">
    <source>
        <dbReference type="EMBL" id="TGL56700.1"/>
    </source>
</evidence>
<keyword evidence="1" id="KW-0378">Hydrolase</keyword>
<dbReference type="Gene3D" id="3.60.40.10">
    <property type="entry name" value="PPM-type phosphatase domain"/>
    <property type="match status" value="1"/>
</dbReference>
<dbReference type="SMART" id="SM00331">
    <property type="entry name" value="PP2C_SIG"/>
    <property type="match status" value="1"/>
</dbReference>
<dbReference type="Gene3D" id="6.10.340.10">
    <property type="match status" value="1"/>
</dbReference>
<dbReference type="PROSITE" id="PS50885">
    <property type="entry name" value="HAMP"/>
    <property type="match status" value="1"/>
</dbReference>
<keyword evidence="3" id="KW-0472">Membrane</keyword>
<keyword evidence="3" id="KW-0812">Transmembrane</keyword>
<feature type="coiled-coil region" evidence="2">
    <location>
        <begin position="176"/>
        <end position="210"/>
    </location>
</feature>
<dbReference type="SUPFAM" id="SSF158472">
    <property type="entry name" value="HAMP domain-like"/>
    <property type="match status" value="1"/>
</dbReference>
<dbReference type="InterPro" id="IPR036457">
    <property type="entry name" value="PPM-type-like_dom_sf"/>
</dbReference>
<dbReference type="AlphaFoldDB" id="A0A4R9JXE5"/>
<evidence type="ECO:0000256" key="1">
    <source>
        <dbReference type="ARBA" id="ARBA00022801"/>
    </source>
</evidence>
<dbReference type="GO" id="GO:0016020">
    <property type="term" value="C:membrane"/>
    <property type="evidence" value="ECO:0007669"/>
    <property type="project" value="InterPro"/>
</dbReference>
<dbReference type="PANTHER" id="PTHR43156:SF2">
    <property type="entry name" value="STAGE II SPORULATION PROTEIN E"/>
    <property type="match status" value="1"/>
</dbReference>
<dbReference type="InterPro" id="IPR001932">
    <property type="entry name" value="PPM-type_phosphatase-like_dom"/>
</dbReference>
<feature type="transmembrane region" description="Helical" evidence="3">
    <location>
        <begin position="665"/>
        <end position="687"/>
    </location>
</feature>
<accession>A0A4R9JXE5</accession>
<dbReference type="InterPro" id="IPR052016">
    <property type="entry name" value="Bact_Sigma-Reg"/>
</dbReference>
<evidence type="ECO:0000259" key="4">
    <source>
        <dbReference type="PROSITE" id="PS50885"/>
    </source>
</evidence>
<comment type="caution">
    <text evidence="5">The sequence shown here is derived from an EMBL/GenBank/DDBJ whole genome shotgun (WGS) entry which is preliminary data.</text>
</comment>
<dbReference type="OrthoDB" id="343514at2"/>
<sequence length="1000" mass="113975">MNKKQVLRIISPGIRIKLSFFTVLLIFAIVSVTTVINYNQQKNALSQKINAEIKMPLEFVNTIVLDLENLNRSLVLIEEFKIRVREKKKELTKFRRVVVKQETGFLGTLKDLGKSLGLNLKKKNIYSSEDTYFSKYLSEKEISDFEAKVKNQLKKRSGALIDERSLSKLQMLAEKAAIQKITKEKASQELQDAENEITALKAAVNAVKESEANQTEIKRKLTTLESLSIQLAQRGKVAKAKEISFESALNKALQIFFRDSFQDQILALGLSPEKIRILSYDHTGKENMDTGQIMSNSSQTGKKLFGNQSFISEKKSFFNENQTKLQIGQLSSKTYDINGRQYEVSYRPIFKNPTSAVRAIKIYESIASGNTTYDKILEEDRTIAGEIKLLSTKLRARITELRTSSKKKPGSDKEFVNLSSAYRKLLDKRENLFNELSPAKAGLVTYYKNWKKNLEDLKLQLGKIDSDIVKLQTSLKTNLSPNEKPIDPEEIQFEIQKLESLAEEKKDEIERLTVAKDDYSGFNEQILDDSYRHLRDFALQDFVFVSFQSNKQQLDHYFKDLQTRKMEAQKLKLLREWILSGNSETELPSFKGVSVFEDSGVHIRSRSEAEEMMWYLDTTPIIQSKSESKGLLYDILQRDLLGYNLLIIDRTEGLRQIRNNRDETIRYVGIICLVAVFLAYLFAWFFVRKLKLISKKAEEIEKGNLQVSFPKAGYDEVGILSDSLNDMVVGLREREEMRGELAAAEEIQKRLLPEKLPTSLSDTLELTGFYKAMTGVGGDYYDFIDLSEGKLAFCIGDVSNHGVGPAIIMALFRSQLRSILRRGERNLKKILLELNAYLYEETPDHIFITFFLGVYDSKNTQIEYISAGHIKPLFYDASKHKIHELPAGGLPLGMDENSFFETTIERRGVILDEGDIFFEHTDGLDEARDQNRIFFGRERINEILLSNGKNSASDFMAILVNEAERHTGEILTKPGVSTLNDDMAMIAIRRKPSGGASSLS</sequence>
<dbReference type="CDD" id="cd06225">
    <property type="entry name" value="HAMP"/>
    <property type="match status" value="1"/>
</dbReference>
<feature type="coiled-coil region" evidence="2">
    <location>
        <begin position="491"/>
        <end position="518"/>
    </location>
</feature>
<dbReference type="SMART" id="SM00304">
    <property type="entry name" value="HAMP"/>
    <property type="match status" value="1"/>
</dbReference>
<reference evidence="5" key="1">
    <citation type="journal article" date="2019" name="PLoS Negl. Trop. Dis.">
        <title>Revisiting the worldwide diversity of Leptospira species in the environment.</title>
        <authorList>
            <person name="Vincent A.T."/>
            <person name="Schiettekatte O."/>
            <person name="Bourhy P."/>
            <person name="Veyrier F.J."/>
            <person name="Picardeau M."/>
        </authorList>
    </citation>
    <scope>NUCLEOTIDE SEQUENCE [LARGE SCALE GENOMIC DNA]</scope>
    <source>
        <strain evidence="5">201702476</strain>
    </source>
</reference>
<feature type="domain" description="HAMP" evidence="4">
    <location>
        <begin position="684"/>
        <end position="736"/>
    </location>
</feature>
<dbReference type="GO" id="GO:0007165">
    <property type="term" value="P:signal transduction"/>
    <property type="evidence" value="ECO:0007669"/>
    <property type="project" value="InterPro"/>
</dbReference>
<dbReference type="RefSeq" id="WP_135624918.1">
    <property type="nucleotide sequence ID" value="NZ_RQGD01000045.1"/>
</dbReference>
<evidence type="ECO:0000256" key="3">
    <source>
        <dbReference type="SAM" id="Phobius"/>
    </source>
</evidence>
<proteinExistence type="predicted"/>
<dbReference type="PANTHER" id="PTHR43156">
    <property type="entry name" value="STAGE II SPORULATION PROTEIN E-RELATED"/>
    <property type="match status" value="1"/>
</dbReference>
<keyword evidence="2" id="KW-0175">Coiled coil</keyword>
<gene>
    <name evidence="5" type="ORF">EHQ58_16015</name>
</gene>
<organism evidence="5 6">
    <name type="scientific">Leptospira ognonensis</name>
    <dbReference type="NCBI Taxonomy" id="2484945"/>
    <lineage>
        <taxon>Bacteria</taxon>
        <taxon>Pseudomonadati</taxon>
        <taxon>Spirochaetota</taxon>
        <taxon>Spirochaetia</taxon>
        <taxon>Leptospirales</taxon>
        <taxon>Leptospiraceae</taxon>
        <taxon>Leptospira</taxon>
    </lineage>
</organism>
<dbReference type="Proteomes" id="UP000297693">
    <property type="component" value="Unassembled WGS sequence"/>
</dbReference>
<keyword evidence="3" id="KW-1133">Transmembrane helix</keyword>
<keyword evidence="6" id="KW-1185">Reference proteome</keyword>
<evidence type="ECO:0000256" key="2">
    <source>
        <dbReference type="SAM" id="Coils"/>
    </source>
</evidence>
<dbReference type="InterPro" id="IPR003660">
    <property type="entry name" value="HAMP_dom"/>
</dbReference>
<feature type="transmembrane region" description="Helical" evidence="3">
    <location>
        <begin position="20"/>
        <end position="38"/>
    </location>
</feature>
<name>A0A4R9JXE5_9LEPT</name>